<comment type="caution">
    <text evidence="4">The sequence shown here is derived from an EMBL/GenBank/DDBJ whole genome shotgun (WGS) entry which is preliminary data.</text>
</comment>
<proteinExistence type="predicted"/>
<evidence type="ECO:0000256" key="2">
    <source>
        <dbReference type="ARBA" id="ARBA00022643"/>
    </source>
</evidence>
<evidence type="ECO:0000313" key="5">
    <source>
        <dbReference type="Proteomes" id="UP001172684"/>
    </source>
</evidence>
<dbReference type="InterPro" id="IPR013785">
    <property type="entry name" value="Aldolase_TIM"/>
</dbReference>
<evidence type="ECO:0000256" key="3">
    <source>
        <dbReference type="ARBA" id="ARBA00023002"/>
    </source>
</evidence>
<keyword evidence="2" id="KW-0288">FMN</keyword>
<evidence type="ECO:0008006" key="6">
    <source>
        <dbReference type="Google" id="ProtNLM"/>
    </source>
</evidence>
<dbReference type="PANTHER" id="PTHR32332">
    <property type="entry name" value="2-NITROPROPANE DIOXYGENASE"/>
    <property type="match status" value="1"/>
</dbReference>
<dbReference type="SUPFAM" id="SSF51412">
    <property type="entry name" value="Inosine monophosphate dehydrogenase (IMPDH)"/>
    <property type="match status" value="1"/>
</dbReference>
<dbReference type="PANTHER" id="PTHR32332:SF34">
    <property type="entry name" value="2-NITROPROPANE DIOXYGENASE FAMILY, PUTATIVE-RELATED"/>
    <property type="match status" value="1"/>
</dbReference>
<keyword evidence="5" id="KW-1185">Reference proteome</keyword>
<accession>A0ABQ9NZH0</accession>
<dbReference type="EMBL" id="JAPDRL010000012">
    <property type="protein sequence ID" value="KAJ9667542.1"/>
    <property type="molecule type" value="Genomic_DNA"/>
</dbReference>
<name>A0ABQ9NZH0_9PEZI</name>
<evidence type="ECO:0000313" key="4">
    <source>
        <dbReference type="EMBL" id="KAJ9667542.1"/>
    </source>
</evidence>
<evidence type="ECO:0000256" key="1">
    <source>
        <dbReference type="ARBA" id="ARBA00022630"/>
    </source>
</evidence>
<dbReference type="Gene3D" id="3.20.20.70">
    <property type="entry name" value="Aldolase class I"/>
    <property type="match status" value="1"/>
</dbReference>
<reference evidence="4" key="1">
    <citation type="submission" date="2022-10" db="EMBL/GenBank/DDBJ databases">
        <title>Culturing micro-colonial fungi from biological soil crusts in the Mojave desert and describing Neophaeococcomyces mojavensis, and introducing the new genera and species Taxawa tesnikishii.</title>
        <authorList>
            <person name="Kurbessoian T."/>
            <person name="Stajich J.E."/>
        </authorList>
    </citation>
    <scope>NUCLEOTIDE SEQUENCE</scope>
    <source>
        <strain evidence="4">TK_1</strain>
    </source>
</reference>
<keyword evidence="1" id="KW-0285">Flavoprotein</keyword>
<gene>
    <name evidence="4" type="ORF">H2201_002411</name>
</gene>
<dbReference type="Proteomes" id="UP001172684">
    <property type="component" value="Unassembled WGS sequence"/>
</dbReference>
<dbReference type="Pfam" id="PF03060">
    <property type="entry name" value="NMO"/>
    <property type="match status" value="1"/>
</dbReference>
<dbReference type="CDD" id="cd04730">
    <property type="entry name" value="NPD_like"/>
    <property type="match status" value="1"/>
</dbReference>
<dbReference type="InterPro" id="IPR004136">
    <property type="entry name" value="NMO"/>
</dbReference>
<sequence length="353" mass="36977">MTTSLHSLLPWTAKPLIINGPMGGFAGGSLAAAVTSAGGMGFIGAVYDMAALDRELSNAASALSASPTFENSRTKEGLLPVGVGFLPFLVKLEDALPVIAKWKPHSVWLFAAREHADYATWAERIRPTTGGKTLLWIQTGSVSAGVEVARLARPDVLVLQGSDAGGHGFEKGAGIISLLPEAADALADAGFGDIPLVAAGGIADARGVAAALALGAQGVVMGTRFLASKEVMMPHPAYQEAVLEASDGGQSTVRTKLFDTLRGPNVWPELYDGRGVVTQTWRDHVSGMSLEEIRTLHKEAEGREDKGYGLKGRVTMWAGTGVGLVREVKGAGEIATEVREEARRVVEGLRTGL</sequence>
<organism evidence="4 5">
    <name type="scientific">Coniosporium apollinis</name>
    <dbReference type="NCBI Taxonomy" id="61459"/>
    <lineage>
        <taxon>Eukaryota</taxon>
        <taxon>Fungi</taxon>
        <taxon>Dikarya</taxon>
        <taxon>Ascomycota</taxon>
        <taxon>Pezizomycotina</taxon>
        <taxon>Dothideomycetes</taxon>
        <taxon>Dothideomycetes incertae sedis</taxon>
        <taxon>Coniosporium</taxon>
    </lineage>
</organism>
<protein>
    <recommendedName>
        <fullName evidence="6">Nitronate monooxygenase domain-containing protein</fullName>
    </recommendedName>
</protein>
<keyword evidence="3" id="KW-0560">Oxidoreductase</keyword>